<evidence type="ECO:0000259" key="2">
    <source>
        <dbReference type="PROSITE" id="PS50913"/>
    </source>
</evidence>
<organism evidence="3 4">
    <name type="scientific">Rhizopus microsporus</name>
    <dbReference type="NCBI Taxonomy" id="58291"/>
    <lineage>
        <taxon>Eukaryota</taxon>
        <taxon>Fungi</taxon>
        <taxon>Fungi incertae sedis</taxon>
        <taxon>Mucoromycota</taxon>
        <taxon>Mucoromycotina</taxon>
        <taxon>Mucoromycetes</taxon>
        <taxon>Mucorales</taxon>
        <taxon>Mucorineae</taxon>
        <taxon>Rhizopodaceae</taxon>
        <taxon>Rhizopus</taxon>
    </lineage>
</organism>
<proteinExistence type="predicted"/>
<dbReference type="InterPro" id="IPR000237">
    <property type="entry name" value="GRIP_dom"/>
</dbReference>
<reference evidence="3 4" key="1">
    <citation type="journal article" date="2016" name="Proc. Natl. Acad. Sci. U.S.A.">
        <title>Lipid metabolic changes in an early divergent fungus govern the establishment of a mutualistic symbiosis with endobacteria.</title>
        <authorList>
            <person name="Lastovetsky O.A."/>
            <person name="Gaspar M.L."/>
            <person name="Mondo S.J."/>
            <person name="LaButti K.M."/>
            <person name="Sandor L."/>
            <person name="Grigoriev I.V."/>
            <person name="Henry S.A."/>
            <person name="Pawlowska T.E."/>
        </authorList>
    </citation>
    <scope>NUCLEOTIDE SEQUENCE [LARGE SCALE GENOMIC DNA]</scope>
    <source>
        <strain evidence="3 4">ATCC 11559</strain>
    </source>
</reference>
<protein>
    <recommendedName>
        <fullName evidence="2">GRIP domain-containing protein</fullName>
    </recommendedName>
</protein>
<dbReference type="Pfam" id="PF01465">
    <property type="entry name" value="GRIP"/>
    <property type="match status" value="1"/>
</dbReference>
<feature type="domain" description="GRIP" evidence="2">
    <location>
        <begin position="206"/>
        <end position="254"/>
    </location>
</feature>
<feature type="coiled-coil region" evidence="1">
    <location>
        <begin position="3"/>
        <end position="147"/>
    </location>
</feature>
<evidence type="ECO:0000313" key="4">
    <source>
        <dbReference type="Proteomes" id="UP000242381"/>
    </source>
</evidence>
<keyword evidence="1" id="KW-0175">Coiled coil</keyword>
<dbReference type="EMBL" id="KV921299">
    <property type="protein sequence ID" value="ORE20092.1"/>
    <property type="molecule type" value="Genomic_DNA"/>
</dbReference>
<accession>A0A1X0S732</accession>
<sequence>MARKQLSTKKRNVQEQIRKLKNEIEELKLEREENKKSVLHFMQEADSAQKELKKAQETIKQLIESKNEGACHDSVQCMAEKIKLVQEIDQAKQECNAVRSELECQRRTFEQLCLNVEQEKMVMQSEVSSLREKYTSANESIRCLELKLGKAYQESKQWQEKYDDLYMIHVNIENQKKELEYVKAREIQLKAMNKMLKNEIRRMTKAQDDALNLEYLRNVIIKFLELKTTRSQLIPVLSSLLQCTHEDQTKLHQIVQNNIIA</sequence>
<gene>
    <name evidence="3" type="ORF">BCV71DRAFT_225950</name>
</gene>
<dbReference type="AlphaFoldDB" id="A0A1X0S732"/>
<evidence type="ECO:0000313" key="3">
    <source>
        <dbReference type="EMBL" id="ORE20092.1"/>
    </source>
</evidence>
<dbReference type="SMART" id="SM00755">
    <property type="entry name" value="Grip"/>
    <property type="match status" value="1"/>
</dbReference>
<dbReference type="Proteomes" id="UP000242381">
    <property type="component" value="Unassembled WGS sequence"/>
</dbReference>
<dbReference type="OMA" id="EYHATRG"/>
<dbReference type="PROSITE" id="PS50913">
    <property type="entry name" value="GRIP"/>
    <property type="match status" value="1"/>
</dbReference>
<name>A0A1X0S732_RHIZD</name>
<dbReference type="VEuPathDB" id="FungiDB:BCV72DRAFT_274142"/>
<evidence type="ECO:0000256" key="1">
    <source>
        <dbReference type="SAM" id="Coils"/>
    </source>
</evidence>